<dbReference type="AlphaFoldDB" id="X1JKG2"/>
<sequence length="79" mass="8520">VCIDTTTNTQSGQIRSAIDSLLSFDSVKVSEPTVQLTECSPEVDVVMNKQGGICTNCNTLFKSKVSLVNHKCITNNSLI</sequence>
<evidence type="ECO:0000313" key="1">
    <source>
        <dbReference type="EMBL" id="GAH95226.1"/>
    </source>
</evidence>
<name>X1JKG2_9ZZZZ</name>
<feature type="non-terminal residue" evidence="1">
    <location>
        <position position="79"/>
    </location>
</feature>
<proteinExistence type="predicted"/>
<protein>
    <submittedName>
        <fullName evidence="1">Uncharacterized protein</fullName>
    </submittedName>
</protein>
<dbReference type="EMBL" id="BARU01048311">
    <property type="protein sequence ID" value="GAH95226.1"/>
    <property type="molecule type" value="Genomic_DNA"/>
</dbReference>
<organism evidence="1">
    <name type="scientific">marine sediment metagenome</name>
    <dbReference type="NCBI Taxonomy" id="412755"/>
    <lineage>
        <taxon>unclassified sequences</taxon>
        <taxon>metagenomes</taxon>
        <taxon>ecological metagenomes</taxon>
    </lineage>
</organism>
<accession>X1JKG2</accession>
<reference evidence="1" key="1">
    <citation type="journal article" date="2014" name="Front. Microbiol.">
        <title>High frequency of phylogenetically diverse reductive dehalogenase-homologous genes in deep subseafloor sedimentary metagenomes.</title>
        <authorList>
            <person name="Kawai M."/>
            <person name="Futagami T."/>
            <person name="Toyoda A."/>
            <person name="Takaki Y."/>
            <person name="Nishi S."/>
            <person name="Hori S."/>
            <person name="Arai W."/>
            <person name="Tsubouchi T."/>
            <person name="Morono Y."/>
            <person name="Uchiyama I."/>
            <person name="Ito T."/>
            <person name="Fujiyama A."/>
            <person name="Inagaki F."/>
            <person name="Takami H."/>
        </authorList>
    </citation>
    <scope>NUCLEOTIDE SEQUENCE</scope>
    <source>
        <strain evidence="1">Expedition CK06-06</strain>
    </source>
</reference>
<feature type="non-terminal residue" evidence="1">
    <location>
        <position position="1"/>
    </location>
</feature>
<comment type="caution">
    <text evidence="1">The sequence shown here is derived from an EMBL/GenBank/DDBJ whole genome shotgun (WGS) entry which is preliminary data.</text>
</comment>
<gene>
    <name evidence="1" type="ORF">S03H2_71880</name>
</gene>